<dbReference type="KEGG" id="ssao:94295468"/>
<accession>A0A9P8LX23</accession>
<reference evidence="2 3" key="1">
    <citation type="journal article" date="2014" name="PLoS Genet.">
        <title>The Genome of Spironucleus salmonicida Highlights a Fish Pathogen Adapted to Fluctuating Environments.</title>
        <authorList>
            <person name="Xu F."/>
            <person name="Jerlstrom-Hultqvist J."/>
            <person name="Einarsson E."/>
            <person name="Astvaldsson A."/>
            <person name="Svard S.G."/>
            <person name="Andersson J.O."/>
        </authorList>
    </citation>
    <scope>NUCLEOTIDE SEQUENCE [LARGE SCALE GENOMIC DNA]</scope>
    <source>
        <strain evidence="2 3">ATCC 50377</strain>
    </source>
</reference>
<dbReference type="GeneID" id="94295468"/>
<gene>
    <name evidence="2" type="ORF">SS50377_21445</name>
</gene>
<organism evidence="2 3">
    <name type="scientific">Spironucleus salmonicida</name>
    <dbReference type="NCBI Taxonomy" id="348837"/>
    <lineage>
        <taxon>Eukaryota</taxon>
        <taxon>Metamonada</taxon>
        <taxon>Diplomonadida</taxon>
        <taxon>Hexamitidae</taxon>
        <taxon>Hexamitinae</taxon>
        <taxon>Spironucleus</taxon>
    </lineage>
</organism>
<dbReference type="AlphaFoldDB" id="A0A9P8LX23"/>
<evidence type="ECO:0000256" key="1">
    <source>
        <dbReference type="SAM" id="SignalP"/>
    </source>
</evidence>
<dbReference type="RefSeq" id="XP_067766684.1">
    <property type="nucleotide sequence ID" value="XM_067905367.1"/>
</dbReference>
<feature type="signal peptide" evidence="1">
    <location>
        <begin position="1"/>
        <end position="19"/>
    </location>
</feature>
<protein>
    <submittedName>
        <fullName evidence="2">Uncharacterized protein</fullName>
    </submittedName>
</protein>
<comment type="caution">
    <text evidence="2">The sequence shown here is derived from an EMBL/GenBank/DDBJ whole genome shotgun (WGS) entry which is preliminary data.</text>
</comment>
<sequence>MLFEVEMSILAIILGGQLASCKTLQDDNLRNWLIAVMCAQRSWGLGVFDLCSLSSQGMGDVGREGGLSILVQMHQHDICQVLTFGMVWLWIEFGYLEIILLYSSCSNYSLDEFGISISYHTQEYEIQLQGNFKVMVQQHVILLYLSIMLSEFENNQSMQN</sequence>
<dbReference type="Proteomes" id="UP000018208">
    <property type="component" value="Unassembled WGS sequence"/>
</dbReference>
<dbReference type="EMBL" id="AUWU02000002">
    <property type="protein sequence ID" value="KAH0575911.1"/>
    <property type="molecule type" value="Genomic_DNA"/>
</dbReference>
<keyword evidence="1" id="KW-0732">Signal</keyword>
<name>A0A9P8LX23_9EUKA</name>
<feature type="chain" id="PRO_5040335632" evidence="1">
    <location>
        <begin position="20"/>
        <end position="160"/>
    </location>
</feature>
<keyword evidence="3" id="KW-1185">Reference proteome</keyword>
<proteinExistence type="predicted"/>
<evidence type="ECO:0000313" key="2">
    <source>
        <dbReference type="EMBL" id="KAH0575911.1"/>
    </source>
</evidence>
<evidence type="ECO:0000313" key="3">
    <source>
        <dbReference type="Proteomes" id="UP000018208"/>
    </source>
</evidence>